<dbReference type="PANTHER" id="PTHR39555:SF1">
    <property type="entry name" value="TYPE IV PILUS INNER MEMBRANE COMPONENT PILO"/>
    <property type="match status" value="1"/>
</dbReference>
<dbReference type="AlphaFoldDB" id="A0A7C3N6B2"/>
<organism evidence="3">
    <name type="scientific">candidate division WOR-3 bacterium</name>
    <dbReference type="NCBI Taxonomy" id="2052148"/>
    <lineage>
        <taxon>Bacteria</taxon>
        <taxon>Bacteria division WOR-3</taxon>
    </lineage>
</organism>
<evidence type="ECO:0000256" key="1">
    <source>
        <dbReference type="SAM" id="Coils"/>
    </source>
</evidence>
<accession>A0A7C3N6B2</accession>
<evidence type="ECO:0000313" key="3">
    <source>
        <dbReference type="EMBL" id="HFK23439.1"/>
    </source>
</evidence>
<dbReference type="GO" id="GO:0043107">
    <property type="term" value="P:type IV pilus-dependent motility"/>
    <property type="evidence" value="ECO:0007669"/>
    <property type="project" value="InterPro"/>
</dbReference>
<dbReference type="InterPro" id="IPR007445">
    <property type="entry name" value="PilO"/>
</dbReference>
<comment type="caution">
    <text evidence="3">The sequence shown here is derived from an EMBL/GenBank/DDBJ whole genome shotgun (WGS) entry which is preliminary data.</text>
</comment>
<keyword evidence="2" id="KW-0812">Transmembrane</keyword>
<keyword evidence="2" id="KW-0472">Membrane</keyword>
<dbReference type="EMBL" id="DSTT01000002">
    <property type="protein sequence ID" value="HFK23439.1"/>
    <property type="molecule type" value="Genomic_DNA"/>
</dbReference>
<dbReference type="GO" id="GO:0043683">
    <property type="term" value="P:type IV pilus assembly"/>
    <property type="evidence" value="ECO:0007669"/>
    <property type="project" value="InterPro"/>
</dbReference>
<dbReference type="Gene3D" id="3.30.70.60">
    <property type="match status" value="1"/>
</dbReference>
<dbReference type="InterPro" id="IPR014717">
    <property type="entry name" value="Transl_elong_EF1B/ribsomal_bS6"/>
</dbReference>
<feature type="coiled-coil region" evidence="1">
    <location>
        <begin position="28"/>
        <end position="79"/>
    </location>
</feature>
<keyword evidence="2" id="KW-1133">Transmembrane helix</keyword>
<feature type="transmembrane region" description="Helical" evidence="2">
    <location>
        <begin position="6"/>
        <end position="24"/>
    </location>
</feature>
<protein>
    <recommendedName>
        <fullName evidence="4">Pilus assembly protein PilO</fullName>
    </recommendedName>
</protein>
<keyword evidence="1" id="KW-0175">Coiled coil</keyword>
<reference evidence="3" key="1">
    <citation type="journal article" date="2020" name="mSystems">
        <title>Genome- and Community-Level Interaction Insights into Carbon Utilization and Element Cycling Functions of Hydrothermarchaeota in Hydrothermal Sediment.</title>
        <authorList>
            <person name="Zhou Z."/>
            <person name="Liu Y."/>
            <person name="Xu W."/>
            <person name="Pan J."/>
            <person name="Luo Z.H."/>
            <person name="Li M."/>
        </authorList>
    </citation>
    <scope>NUCLEOTIDE SEQUENCE [LARGE SCALE GENOMIC DNA]</scope>
    <source>
        <strain evidence="3">SpSt-464</strain>
    </source>
</reference>
<evidence type="ECO:0000256" key="2">
    <source>
        <dbReference type="SAM" id="Phobius"/>
    </source>
</evidence>
<sequence length="197" mass="22250">MEKNNLIKTIVTVVVLIAILFLYWKFDYSKNSKTIAQLKAENDKLNTQVNEARKVAASYAEYSKRLKILENQLKIANKMLPDSQLLEDALDTLTVYANKNNVKIMNIKPLSVSVTNDYANLNHEITLNATYSSLGQFLTDMGNQKRITKVNSIAIKPLKTTDENLNTIQVVLTMSTYYKGPGAQTKTEEGKNVKKKK</sequence>
<gene>
    <name evidence="3" type="ORF">ENS15_02120</name>
</gene>
<name>A0A7C3N6B2_UNCW3</name>
<proteinExistence type="predicted"/>
<dbReference type="Pfam" id="PF04350">
    <property type="entry name" value="PilO"/>
    <property type="match status" value="1"/>
</dbReference>
<dbReference type="PANTHER" id="PTHR39555">
    <property type="entry name" value="FIMBRIAL ASSEMBLY PROTEIN PILO-LIKE PROTEIN-RELATED"/>
    <property type="match status" value="1"/>
</dbReference>
<evidence type="ECO:0008006" key="4">
    <source>
        <dbReference type="Google" id="ProtNLM"/>
    </source>
</evidence>